<dbReference type="EMBL" id="BSXU01006932">
    <property type="protein sequence ID" value="GMG56120.1"/>
    <property type="molecule type" value="Genomic_DNA"/>
</dbReference>
<dbReference type="AlphaFoldDB" id="A0A9W6Z6M6"/>
<accession>A0A9W6Z6M6</accession>
<organism evidence="1 2">
    <name type="scientific">Ambrosiozyma monospora</name>
    <name type="common">Yeast</name>
    <name type="synonym">Endomycopsis monosporus</name>
    <dbReference type="NCBI Taxonomy" id="43982"/>
    <lineage>
        <taxon>Eukaryota</taxon>
        <taxon>Fungi</taxon>
        <taxon>Dikarya</taxon>
        <taxon>Ascomycota</taxon>
        <taxon>Saccharomycotina</taxon>
        <taxon>Pichiomycetes</taxon>
        <taxon>Pichiales</taxon>
        <taxon>Pichiaceae</taxon>
        <taxon>Ambrosiozyma</taxon>
    </lineage>
</organism>
<reference evidence="1" key="1">
    <citation type="submission" date="2023-04" db="EMBL/GenBank/DDBJ databases">
        <title>Ambrosiozyma monospora NBRC 1965.</title>
        <authorList>
            <person name="Ichikawa N."/>
            <person name="Sato H."/>
            <person name="Tonouchi N."/>
        </authorList>
    </citation>
    <scope>NUCLEOTIDE SEQUENCE</scope>
    <source>
        <strain evidence="1">NBRC 1965</strain>
    </source>
</reference>
<comment type="caution">
    <text evidence="1">The sequence shown here is derived from an EMBL/GenBank/DDBJ whole genome shotgun (WGS) entry which is preliminary data.</text>
</comment>
<sequence length="84" mass="9191">MPSPPSSSSSLMSPWPSLSSWSAVVDKLNSSKAWNKIVLSLTKIDAPGSMDRPSTSKVVDLPPTWSFCSKMVMLTLSPANFFKW</sequence>
<dbReference type="Proteomes" id="UP001165063">
    <property type="component" value="Unassembled WGS sequence"/>
</dbReference>
<evidence type="ECO:0000313" key="2">
    <source>
        <dbReference type="Proteomes" id="UP001165063"/>
    </source>
</evidence>
<name>A0A9W6Z6M6_AMBMO</name>
<gene>
    <name evidence="1" type="ORF">Amon01_000818900</name>
</gene>
<protein>
    <submittedName>
        <fullName evidence="1">Unnamed protein product</fullName>
    </submittedName>
</protein>
<keyword evidence="2" id="KW-1185">Reference proteome</keyword>
<proteinExistence type="predicted"/>
<evidence type="ECO:0000313" key="1">
    <source>
        <dbReference type="EMBL" id="GMG56120.1"/>
    </source>
</evidence>